<dbReference type="Pfam" id="PF04734">
    <property type="entry name" value="Ceramidase_alk"/>
    <property type="match status" value="1"/>
</dbReference>
<dbReference type="VEuPathDB" id="FungiDB:PYU1_G009148"/>
<evidence type="ECO:0000259" key="7">
    <source>
        <dbReference type="Pfam" id="PF04734"/>
    </source>
</evidence>
<dbReference type="Proteomes" id="UP000019132">
    <property type="component" value="Unassembled WGS sequence"/>
</dbReference>
<dbReference type="Pfam" id="PF17048">
    <property type="entry name" value="Ceramidse_alk_C"/>
    <property type="match status" value="1"/>
</dbReference>
<feature type="domain" description="Neutral/alkaline non-lysosomal ceramidase N-terminal" evidence="7">
    <location>
        <begin position="6"/>
        <end position="485"/>
    </location>
</feature>
<dbReference type="GO" id="GO:0046872">
    <property type="term" value="F:metal ion binding"/>
    <property type="evidence" value="ECO:0007669"/>
    <property type="project" value="UniProtKB-KW"/>
</dbReference>
<evidence type="ECO:0000259" key="8">
    <source>
        <dbReference type="Pfam" id="PF17048"/>
    </source>
</evidence>
<feature type="domain" description="Neutral/alkaline non-lysosomal ceramidase C-terminal" evidence="8">
    <location>
        <begin position="490"/>
        <end position="653"/>
    </location>
</feature>
<organism evidence="9 10">
    <name type="scientific">Globisporangium ultimum (strain ATCC 200006 / CBS 805.95 / DAOM BR144)</name>
    <name type="common">Pythium ultimum</name>
    <dbReference type="NCBI Taxonomy" id="431595"/>
    <lineage>
        <taxon>Eukaryota</taxon>
        <taxon>Sar</taxon>
        <taxon>Stramenopiles</taxon>
        <taxon>Oomycota</taxon>
        <taxon>Peronosporomycetes</taxon>
        <taxon>Pythiales</taxon>
        <taxon>Pythiaceae</taxon>
        <taxon>Globisporangium</taxon>
    </lineage>
</organism>
<reference evidence="9" key="3">
    <citation type="submission" date="2015-02" db="UniProtKB">
        <authorList>
            <consortium name="EnsemblProtists"/>
        </authorList>
    </citation>
    <scope>IDENTIFICATION</scope>
    <source>
        <strain evidence="9">DAOM BR144</strain>
    </source>
</reference>
<evidence type="ECO:0000313" key="9">
    <source>
        <dbReference type="EnsemblProtists" id="PYU1_T009166"/>
    </source>
</evidence>
<dbReference type="GO" id="GO:0005576">
    <property type="term" value="C:extracellular region"/>
    <property type="evidence" value="ECO:0007669"/>
    <property type="project" value="TreeGrafter"/>
</dbReference>
<keyword evidence="4" id="KW-0479">Metal-binding</keyword>
<feature type="region of interest" description="Disordered" evidence="6">
    <location>
        <begin position="153"/>
        <end position="178"/>
    </location>
</feature>
<feature type="binding site" evidence="4">
    <location>
        <position position="207"/>
    </location>
    <ligand>
        <name>Zn(2+)</name>
        <dbReference type="ChEBI" id="CHEBI:29105"/>
    </ligand>
</feature>
<dbReference type="PANTHER" id="PTHR12670">
    <property type="entry name" value="CERAMIDASE"/>
    <property type="match status" value="1"/>
</dbReference>
<dbReference type="InterPro" id="IPR031329">
    <property type="entry name" value="NEUT/ALK_ceramidase_N"/>
</dbReference>
<evidence type="ECO:0000256" key="5">
    <source>
        <dbReference type="RuleBase" id="RU366019"/>
    </source>
</evidence>
<dbReference type="Gene3D" id="2.60.40.2300">
    <property type="entry name" value="Neutral/alkaline non-lysosomal ceramidase, C-terminal domain"/>
    <property type="match status" value="1"/>
</dbReference>
<dbReference type="InterPro" id="IPR038445">
    <property type="entry name" value="NCDase_C_sf"/>
</dbReference>
<dbReference type="PANTHER" id="PTHR12670:SF1">
    <property type="entry name" value="NEUTRAL CERAMIDASE"/>
    <property type="match status" value="1"/>
</dbReference>
<comment type="catalytic activity">
    <reaction evidence="5">
        <text>an N-acylsphing-4-enine + H2O = sphing-4-enine + a fatty acid</text>
        <dbReference type="Rhea" id="RHEA:20856"/>
        <dbReference type="ChEBI" id="CHEBI:15377"/>
        <dbReference type="ChEBI" id="CHEBI:28868"/>
        <dbReference type="ChEBI" id="CHEBI:52639"/>
        <dbReference type="ChEBI" id="CHEBI:57756"/>
        <dbReference type="EC" id="3.5.1.23"/>
    </reaction>
</comment>
<dbReference type="InterPro" id="IPR006823">
    <property type="entry name" value="Ceramidase_alk"/>
</dbReference>
<keyword evidence="10" id="KW-1185">Reference proteome</keyword>
<keyword evidence="5" id="KW-0746">Sphingolipid metabolism</keyword>
<dbReference type="EC" id="3.5.1.23" evidence="5"/>
<dbReference type="OMA" id="GTTVQTC"/>
<keyword evidence="2 5" id="KW-0378">Hydrolase</keyword>
<evidence type="ECO:0000256" key="4">
    <source>
        <dbReference type="PIRSR" id="PIRSR606823-2"/>
    </source>
</evidence>
<reference evidence="10" key="2">
    <citation type="submission" date="2010-04" db="EMBL/GenBank/DDBJ databases">
        <authorList>
            <person name="Buell R."/>
            <person name="Hamilton J."/>
            <person name="Hostetler J."/>
        </authorList>
    </citation>
    <scope>NUCLEOTIDE SEQUENCE [LARGE SCALE GENOMIC DNA]</scope>
    <source>
        <strain evidence="10">DAOM:BR144</strain>
    </source>
</reference>
<protein>
    <recommendedName>
        <fullName evidence="5">Neutral ceramidase</fullName>
        <ecNumber evidence="5">3.5.1.23</ecNumber>
    </recommendedName>
</protein>
<name>K3WW18_GLOUD</name>
<comment type="similarity">
    <text evidence="1 5">Belongs to the neutral ceramidase family.</text>
</comment>
<keyword evidence="4" id="KW-0862">Zinc</keyword>
<dbReference type="EMBL" id="GL376632">
    <property type="status" value="NOT_ANNOTATED_CDS"/>
    <property type="molecule type" value="Genomic_DNA"/>
</dbReference>
<feature type="binding site" evidence="4">
    <location>
        <position position="98"/>
    </location>
    <ligand>
        <name>Zn(2+)</name>
        <dbReference type="ChEBI" id="CHEBI:29105"/>
    </ligand>
</feature>
<feature type="binding site" evidence="4">
    <location>
        <position position="419"/>
    </location>
    <ligand>
        <name>Zn(2+)</name>
        <dbReference type="ChEBI" id="CHEBI:29105"/>
    </ligand>
</feature>
<evidence type="ECO:0000313" key="10">
    <source>
        <dbReference type="Proteomes" id="UP000019132"/>
    </source>
</evidence>
<proteinExistence type="inferred from homology"/>
<dbReference type="InterPro" id="IPR031331">
    <property type="entry name" value="NEUT/ALK_ceramidase_C"/>
</dbReference>
<dbReference type="GO" id="GO:0017040">
    <property type="term" value="F:N-acylsphingosine amidohydrolase activity"/>
    <property type="evidence" value="ECO:0007669"/>
    <property type="project" value="UniProtKB-UniRule"/>
</dbReference>
<feature type="binding site" evidence="4">
    <location>
        <position position="456"/>
    </location>
    <ligand>
        <name>Zn(2+)</name>
        <dbReference type="ChEBI" id="CHEBI:29105"/>
    </ligand>
</feature>
<comment type="cofactor">
    <cofactor evidence="4">
        <name>Zn(2+)</name>
        <dbReference type="ChEBI" id="CHEBI:29105"/>
    </cofactor>
    <text evidence="4">Binds 1 zinc ion per subunit.</text>
</comment>
<evidence type="ECO:0000256" key="2">
    <source>
        <dbReference type="ARBA" id="ARBA00022801"/>
    </source>
</evidence>
<feature type="active site" description="Nucleophile" evidence="3">
    <location>
        <position position="250"/>
    </location>
</feature>
<dbReference type="STRING" id="431595.K3WW18"/>
<dbReference type="AlphaFoldDB" id="K3WW18"/>
<dbReference type="GO" id="GO:0016020">
    <property type="term" value="C:membrane"/>
    <property type="evidence" value="ECO:0007669"/>
    <property type="project" value="GOC"/>
</dbReference>
<feature type="compositionally biased region" description="Basic and acidic residues" evidence="6">
    <location>
        <begin position="153"/>
        <end position="162"/>
    </location>
</feature>
<reference evidence="10" key="1">
    <citation type="journal article" date="2010" name="Genome Biol.">
        <title>Genome sequence of the necrotrophic plant pathogen Pythium ultimum reveals original pathogenicity mechanisms and effector repertoire.</title>
        <authorList>
            <person name="Levesque C.A."/>
            <person name="Brouwer H."/>
            <person name="Cano L."/>
            <person name="Hamilton J.P."/>
            <person name="Holt C."/>
            <person name="Huitema E."/>
            <person name="Raffaele S."/>
            <person name="Robideau G.P."/>
            <person name="Thines M."/>
            <person name="Win J."/>
            <person name="Zerillo M.M."/>
            <person name="Beakes G.W."/>
            <person name="Boore J.L."/>
            <person name="Busam D."/>
            <person name="Dumas B."/>
            <person name="Ferriera S."/>
            <person name="Fuerstenberg S.I."/>
            <person name="Gachon C.M."/>
            <person name="Gaulin E."/>
            <person name="Govers F."/>
            <person name="Grenville-Briggs L."/>
            <person name="Horner N."/>
            <person name="Hostetler J."/>
            <person name="Jiang R.H."/>
            <person name="Johnson J."/>
            <person name="Krajaejun T."/>
            <person name="Lin H."/>
            <person name="Meijer H.J."/>
            <person name="Moore B."/>
            <person name="Morris P."/>
            <person name="Phuntmart V."/>
            <person name="Puiu D."/>
            <person name="Shetty J."/>
            <person name="Stajich J.E."/>
            <person name="Tripathy S."/>
            <person name="Wawra S."/>
            <person name="van West P."/>
            <person name="Whitty B.R."/>
            <person name="Coutinho P.M."/>
            <person name="Henrissat B."/>
            <person name="Martin F."/>
            <person name="Thomas P.D."/>
            <person name="Tyler B.M."/>
            <person name="De Vries R.P."/>
            <person name="Kamoun S."/>
            <person name="Yandell M."/>
            <person name="Tisserat N."/>
            <person name="Buell C.R."/>
        </authorList>
    </citation>
    <scope>NUCLEOTIDE SEQUENCE</scope>
    <source>
        <strain evidence="10">DAOM:BR144</strain>
    </source>
</reference>
<accession>K3WW18</accession>
<sequence length="669" mass="73545">MHAQEYRIGTGKGDITGPAAEIVMMGYGDPEQQTAGILNRLHARAYLIEDTNTKERVLIVNCDLQAVFQLVHQEVIQQLQSKYNGIYTEQNVVLHATHTHAGPGGSSAYVLYDFCILGFVNETFDAIVSGILAAIDEAHNSLAPGTIRFSKGEIKDGGKNRSPEAYNANPHEERTKYASDHDTDLRLLQFRNASDTLIGLLAFYPVHPTSLTKKNKLISGDNKGYAEFLLENQFPSLTAGIGISNAGDVSPNLIDNGDGTFQGEGATDLESAEIIGQRQADKVVELLNAPSELVTGSVLGRLSYVDFSNVTLHNKRPTEQEPYAHRTCPGLLGQNFGAGTEDGRAFPNLREGDLTPNTIFRSLSHLVKATPDWLQQCHTTNKVPMLVTGLMAPYKWTPEILPVQVIKIGQLALAVTNFEVTTMAGRRLRETLHNTLGHVGVKEVEVAAMSNAYAQYITTKEEYALQHYEGASTLFGPNQLEALQQEMARVAASVANPKLQVARGPLPVQFDRKSLYSFQPPVIMDSAGWSKHFGDVRVDAAPVYSPDSVVSVAFYGGHPRNQFPQVHSFCDIEVETHNGKFATLLTDSHWDVRFRWHRTGLTESTSVCEWHLRGGRSSSLLGTGRYRIRHRGFYKHLMGAVHAYEGVSSSFFVGAQASATMNETTVCLE</sequence>
<keyword evidence="5" id="KW-0443">Lipid metabolism</keyword>
<evidence type="ECO:0000256" key="3">
    <source>
        <dbReference type="PIRSR" id="PIRSR606823-1"/>
    </source>
</evidence>
<dbReference type="GO" id="GO:0046514">
    <property type="term" value="P:ceramide catabolic process"/>
    <property type="evidence" value="ECO:0007669"/>
    <property type="project" value="InterPro"/>
</dbReference>
<dbReference type="HOGENOM" id="CLU_011300_2_0_1"/>
<dbReference type="InParanoid" id="K3WW18"/>
<dbReference type="EnsemblProtists" id="PYU1_T009166">
    <property type="protein sequence ID" value="PYU1_T009166"/>
    <property type="gene ID" value="PYU1_G009148"/>
</dbReference>
<dbReference type="eggNOG" id="KOG2232">
    <property type="taxonomic scope" value="Eukaryota"/>
</dbReference>
<dbReference type="GO" id="GO:0042759">
    <property type="term" value="P:long-chain fatty acid biosynthetic process"/>
    <property type="evidence" value="ECO:0007669"/>
    <property type="project" value="TreeGrafter"/>
</dbReference>
<evidence type="ECO:0000256" key="6">
    <source>
        <dbReference type="SAM" id="MobiDB-lite"/>
    </source>
</evidence>
<dbReference type="GO" id="GO:0046512">
    <property type="term" value="P:sphingosine biosynthetic process"/>
    <property type="evidence" value="ECO:0007669"/>
    <property type="project" value="TreeGrafter"/>
</dbReference>
<evidence type="ECO:0000256" key="1">
    <source>
        <dbReference type="ARBA" id="ARBA00009835"/>
    </source>
</evidence>